<sequence>MPIHLAPFLSVRNSEAALAFYKLAFAAEEIFAFHDESKGEVIAHLSLGDSSFWLSEESPEYQNYSPETLNGSTTRMIITTEDPDAVFNRAIAAGATSICPVRDESYGWRIGRLADPFGHHWEVGRPPG</sequence>
<accession>A0A4V1L5F4</accession>
<evidence type="ECO:0000313" key="2">
    <source>
        <dbReference type="EMBL" id="RXH55574.1"/>
    </source>
</evidence>
<organism evidence="2 3">
    <name type="scientific">Granulicella sibirica</name>
    <dbReference type="NCBI Taxonomy" id="2479048"/>
    <lineage>
        <taxon>Bacteria</taxon>
        <taxon>Pseudomonadati</taxon>
        <taxon>Acidobacteriota</taxon>
        <taxon>Terriglobia</taxon>
        <taxon>Terriglobales</taxon>
        <taxon>Acidobacteriaceae</taxon>
        <taxon>Granulicella</taxon>
    </lineage>
</organism>
<proteinExistence type="predicted"/>
<dbReference type="Pfam" id="PF00903">
    <property type="entry name" value="Glyoxalase"/>
    <property type="match status" value="1"/>
</dbReference>
<dbReference type="AlphaFoldDB" id="A0A4V1L5F4"/>
<reference evidence="3" key="2">
    <citation type="submission" date="2019-02" db="EMBL/GenBank/DDBJ databases">
        <title>Granulicella sibirica sp. nov., a psychrotolerant acidobacterium isolated from an organic soil layer in forested tundra, West Siberia.</title>
        <authorList>
            <person name="Oshkin I.Y."/>
            <person name="Kulichevskaya I.S."/>
            <person name="Rijpstra W.I.C."/>
            <person name="Sinninghe Damste J.S."/>
            <person name="Rakitin A.L."/>
            <person name="Ravin N.V."/>
            <person name="Dedysh S.N."/>
        </authorList>
    </citation>
    <scope>NUCLEOTIDE SEQUENCE [LARGE SCALE GENOMIC DNA]</scope>
    <source>
        <strain evidence="3">AF10</strain>
    </source>
</reference>
<dbReference type="InterPro" id="IPR004360">
    <property type="entry name" value="Glyas_Fos-R_dOase_dom"/>
</dbReference>
<dbReference type="EMBL" id="RDSM01000002">
    <property type="protein sequence ID" value="RXH55574.1"/>
    <property type="molecule type" value="Genomic_DNA"/>
</dbReference>
<comment type="caution">
    <text evidence="2">The sequence shown here is derived from an EMBL/GenBank/DDBJ whole genome shotgun (WGS) entry which is preliminary data.</text>
</comment>
<dbReference type="InterPro" id="IPR029068">
    <property type="entry name" value="Glyas_Bleomycin-R_OHBP_Dase"/>
</dbReference>
<dbReference type="PANTHER" id="PTHR34109">
    <property type="entry name" value="BNAUNNG04460D PROTEIN-RELATED"/>
    <property type="match status" value="1"/>
</dbReference>
<feature type="domain" description="VOC" evidence="1">
    <location>
        <begin position="1"/>
        <end position="126"/>
    </location>
</feature>
<keyword evidence="3" id="KW-1185">Reference proteome</keyword>
<name>A0A4V1L5F4_9BACT</name>
<dbReference type="InterPro" id="IPR037523">
    <property type="entry name" value="VOC_core"/>
</dbReference>
<dbReference type="SUPFAM" id="SSF54593">
    <property type="entry name" value="Glyoxalase/Bleomycin resistance protein/Dihydroxybiphenyl dioxygenase"/>
    <property type="match status" value="1"/>
</dbReference>
<evidence type="ECO:0000313" key="3">
    <source>
        <dbReference type="Proteomes" id="UP000289437"/>
    </source>
</evidence>
<dbReference type="PROSITE" id="PS51819">
    <property type="entry name" value="VOC"/>
    <property type="match status" value="1"/>
</dbReference>
<dbReference type="PANTHER" id="PTHR34109:SF1">
    <property type="entry name" value="VOC DOMAIN-CONTAINING PROTEIN"/>
    <property type="match status" value="1"/>
</dbReference>
<dbReference type="Proteomes" id="UP000289437">
    <property type="component" value="Unassembled WGS sequence"/>
</dbReference>
<protein>
    <submittedName>
        <fullName evidence="2">Glyoxalase family protein</fullName>
    </submittedName>
</protein>
<dbReference type="Gene3D" id="3.10.180.10">
    <property type="entry name" value="2,3-Dihydroxybiphenyl 1,2-Dioxygenase, domain 1"/>
    <property type="match status" value="1"/>
</dbReference>
<gene>
    <name evidence="2" type="ORF">GRAN_2431</name>
</gene>
<dbReference type="CDD" id="cd07246">
    <property type="entry name" value="VOC_like"/>
    <property type="match status" value="1"/>
</dbReference>
<dbReference type="RefSeq" id="WP_128913204.1">
    <property type="nucleotide sequence ID" value="NZ_RDSM01000002.1"/>
</dbReference>
<dbReference type="OrthoDB" id="9795306at2"/>
<evidence type="ECO:0000259" key="1">
    <source>
        <dbReference type="PROSITE" id="PS51819"/>
    </source>
</evidence>
<reference evidence="2 3" key="1">
    <citation type="submission" date="2018-11" db="EMBL/GenBank/DDBJ databases">
        <authorList>
            <person name="Mardanov A.V."/>
            <person name="Ravin N.V."/>
            <person name="Dedysh S.N."/>
        </authorList>
    </citation>
    <scope>NUCLEOTIDE SEQUENCE [LARGE SCALE GENOMIC DNA]</scope>
    <source>
        <strain evidence="2 3">AF10</strain>
    </source>
</reference>